<feature type="transmembrane region" description="Helical" evidence="5">
    <location>
        <begin position="365"/>
        <end position="387"/>
    </location>
</feature>
<feature type="transmembrane region" description="Helical" evidence="5">
    <location>
        <begin position="215"/>
        <end position="232"/>
    </location>
</feature>
<dbReference type="PROSITE" id="PS50850">
    <property type="entry name" value="MFS"/>
    <property type="match status" value="1"/>
</dbReference>
<dbReference type="GO" id="GO:0022857">
    <property type="term" value="F:transmembrane transporter activity"/>
    <property type="evidence" value="ECO:0007669"/>
    <property type="project" value="InterPro"/>
</dbReference>
<evidence type="ECO:0000259" key="6">
    <source>
        <dbReference type="PROSITE" id="PS50850"/>
    </source>
</evidence>
<dbReference type="EMBL" id="VFMM01000001">
    <property type="protein sequence ID" value="TQJ15940.1"/>
    <property type="molecule type" value="Genomic_DNA"/>
</dbReference>
<dbReference type="Gene3D" id="1.20.1250.20">
    <property type="entry name" value="MFS general substrate transporter like domains"/>
    <property type="match status" value="1"/>
</dbReference>
<evidence type="ECO:0000256" key="1">
    <source>
        <dbReference type="ARBA" id="ARBA00004651"/>
    </source>
</evidence>
<feature type="transmembrane region" description="Helical" evidence="5">
    <location>
        <begin position="44"/>
        <end position="62"/>
    </location>
</feature>
<keyword evidence="4 5" id="KW-0472">Membrane</keyword>
<organism evidence="7 8">
    <name type="scientific">Kribbella jejuensis</name>
    <dbReference type="NCBI Taxonomy" id="236068"/>
    <lineage>
        <taxon>Bacteria</taxon>
        <taxon>Bacillati</taxon>
        <taxon>Actinomycetota</taxon>
        <taxon>Actinomycetes</taxon>
        <taxon>Propionibacteriales</taxon>
        <taxon>Kribbellaceae</taxon>
        <taxon>Kribbella</taxon>
    </lineage>
</organism>
<dbReference type="InterPro" id="IPR020846">
    <property type="entry name" value="MFS_dom"/>
</dbReference>
<feature type="transmembrane region" description="Helical" evidence="5">
    <location>
        <begin position="160"/>
        <end position="180"/>
    </location>
</feature>
<feature type="transmembrane region" description="Helical" evidence="5">
    <location>
        <begin position="74"/>
        <end position="93"/>
    </location>
</feature>
<dbReference type="OrthoDB" id="4532109at2"/>
<reference evidence="7 8" key="1">
    <citation type="submission" date="2019-06" db="EMBL/GenBank/DDBJ databases">
        <title>Sequencing the genomes of 1000 actinobacteria strains.</title>
        <authorList>
            <person name="Klenk H.-P."/>
        </authorList>
    </citation>
    <scope>NUCLEOTIDE SEQUENCE [LARGE SCALE GENOMIC DNA]</scope>
    <source>
        <strain evidence="7 8">DSM 17305</strain>
    </source>
</reference>
<evidence type="ECO:0000313" key="7">
    <source>
        <dbReference type="EMBL" id="TQJ15940.1"/>
    </source>
</evidence>
<comment type="subcellular location">
    <subcellularLocation>
        <location evidence="1">Cell membrane</location>
        <topology evidence="1">Multi-pass membrane protein</topology>
    </subcellularLocation>
</comment>
<comment type="caution">
    <text evidence="7">The sequence shown here is derived from an EMBL/GenBank/DDBJ whole genome shotgun (WGS) entry which is preliminary data.</text>
</comment>
<evidence type="ECO:0000256" key="5">
    <source>
        <dbReference type="SAM" id="Phobius"/>
    </source>
</evidence>
<dbReference type="Gene3D" id="1.20.1720.10">
    <property type="entry name" value="Multidrug resistance protein D"/>
    <property type="match status" value="1"/>
</dbReference>
<dbReference type="InterPro" id="IPR011701">
    <property type="entry name" value="MFS"/>
</dbReference>
<feature type="transmembrane region" description="Helical" evidence="5">
    <location>
        <begin position="192"/>
        <end position="209"/>
    </location>
</feature>
<dbReference type="Proteomes" id="UP000316298">
    <property type="component" value="Unassembled WGS sequence"/>
</dbReference>
<evidence type="ECO:0000256" key="3">
    <source>
        <dbReference type="ARBA" id="ARBA00022989"/>
    </source>
</evidence>
<feature type="transmembrane region" description="Helical" evidence="5">
    <location>
        <begin position="132"/>
        <end position="154"/>
    </location>
</feature>
<dbReference type="SUPFAM" id="SSF103473">
    <property type="entry name" value="MFS general substrate transporter"/>
    <property type="match status" value="1"/>
</dbReference>
<sequence length="433" mass="45341">MKNMRWIGLIALLVAEAMNLLDATIVQVAAPVIHTDLGGRTADLQWFSAAYTLPFAALLITGGRLGDRFGRRRCFQLGVAVFVLTSTACALASTSSLLIGFRAVQGASAALVIPETIGLIKTSFTGRELSKALGTIGPVMGLAGISGPLLGGVITEATSWRAVFLVNVPLGLAVLALSHLLPESAAPQRIDLVGTLLLTGGTALIVYPILQSQSWYLLVPGAVLLGLCFLRKDLIEVSLFAHRGFAPALITSALFFAVMSGVTLVVVLHQQLTLHHTVMRSSLVLLPWSAASGIASLVAGQWLVARFGSRLMYVGLGVLLAGLALAPYVLLPSLALGGVGVGLFTTSFFTEALHRVEPHQTGSAAGLLNAVQQFGGTLGVAVFGTVFLRHPVAIDRSTWVAVAVIVVTAATAHLMRRLPERGRAEPVPASTGR</sequence>
<dbReference type="Pfam" id="PF07690">
    <property type="entry name" value="MFS_1"/>
    <property type="match status" value="1"/>
</dbReference>
<evidence type="ECO:0000313" key="8">
    <source>
        <dbReference type="Proteomes" id="UP000316298"/>
    </source>
</evidence>
<feature type="transmembrane region" description="Helical" evidence="5">
    <location>
        <begin position="244"/>
        <end position="265"/>
    </location>
</feature>
<keyword evidence="2 5" id="KW-0812">Transmembrane</keyword>
<dbReference type="PANTHER" id="PTHR42718:SF39">
    <property type="entry name" value="ACTINORHODIN TRANSPORTER-RELATED"/>
    <property type="match status" value="1"/>
</dbReference>
<keyword evidence="3 5" id="KW-1133">Transmembrane helix</keyword>
<dbReference type="PANTHER" id="PTHR42718">
    <property type="entry name" value="MAJOR FACILITATOR SUPERFAMILY MULTIDRUG TRANSPORTER MFSC"/>
    <property type="match status" value="1"/>
</dbReference>
<feature type="transmembrane region" description="Helical" evidence="5">
    <location>
        <begin position="399"/>
        <end position="415"/>
    </location>
</feature>
<protein>
    <submittedName>
        <fullName evidence="7">EmrB/QacA subfamily drug resistance transporter</fullName>
    </submittedName>
</protein>
<dbReference type="RefSeq" id="WP_141851314.1">
    <property type="nucleotide sequence ID" value="NZ_BAAAKA010000008.1"/>
</dbReference>
<evidence type="ECO:0000256" key="4">
    <source>
        <dbReference type="ARBA" id="ARBA00023136"/>
    </source>
</evidence>
<feature type="transmembrane region" description="Helical" evidence="5">
    <location>
        <begin position="285"/>
        <end position="304"/>
    </location>
</feature>
<name>A0A542EKS1_9ACTN</name>
<dbReference type="CDD" id="cd17321">
    <property type="entry name" value="MFS_MMR_MDR_like"/>
    <property type="match status" value="1"/>
</dbReference>
<feature type="domain" description="Major facilitator superfamily (MFS) profile" evidence="6">
    <location>
        <begin position="8"/>
        <end position="421"/>
    </location>
</feature>
<dbReference type="InterPro" id="IPR036259">
    <property type="entry name" value="MFS_trans_sf"/>
</dbReference>
<accession>A0A542EKS1</accession>
<evidence type="ECO:0000256" key="2">
    <source>
        <dbReference type="ARBA" id="ARBA00022692"/>
    </source>
</evidence>
<keyword evidence="8" id="KW-1185">Reference proteome</keyword>
<proteinExistence type="predicted"/>
<dbReference type="GO" id="GO:0005886">
    <property type="term" value="C:plasma membrane"/>
    <property type="evidence" value="ECO:0007669"/>
    <property type="project" value="UniProtKB-SubCell"/>
</dbReference>
<dbReference type="AlphaFoldDB" id="A0A542EKS1"/>
<gene>
    <name evidence="7" type="ORF">FB475_0025</name>
</gene>